<accession>A0A1I6BKG9</accession>
<organism evidence="7 8">
    <name type="scientific">Hymenobacter arizonensis</name>
    <name type="common">Siccationidurans arizonensis</name>
    <dbReference type="NCBI Taxonomy" id="1227077"/>
    <lineage>
        <taxon>Bacteria</taxon>
        <taxon>Pseudomonadati</taxon>
        <taxon>Bacteroidota</taxon>
        <taxon>Cytophagia</taxon>
        <taxon>Cytophagales</taxon>
        <taxon>Hymenobacteraceae</taxon>
        <taxon>Hymenobacter</taxon>
    </lineage>
</organism>
<feature type="transmembrane region" description="Helical" evidence="6">
    <location>
        <begin position="169"/>
        <end position="191"/>
    </location>
</feature>
<feature type="transmembrane region" description="Helical" evidence="6">
    <location>
        <begin position="55"/>
        <end position="73"/>
    </location>
</feature>
<evidence type="ECO:0000256" key="1">
    <source>
        <dbReference type="ARBA" id="ARBA00004651"/>
    </source>
</evidence>
<keyword evidence="3 6" id="KW-0812">Transmembrane</keyword>
<dbReference type="Proteomes" id="UP000199029">
    <property type="component" value="Unassembled WGS sequence"/>
</dbReference>
<protein>
    <submittedName>
        <fullName evidence="7">Monosaccharide ABC transporter membrane protein, CUT2 family</fullName>
    </submittedName>
</protein>
<name>A0A1I6BKG9_HYMAR</name>
<dbReference type="GO" id="GO:0022857">
    <property type="term" value="F:transmembrane transporter activity"/>
    <property type="evidence" value="ECO:0007669"/>
    <property type="project" value="InterPro"/>
</dbReference>
<feature type="transmembrane region" description="Helical" evidence="6">
    <location>
        <begin position="222"/>
        <end position="241"/>
    </location>
</feature>
<feature type="transmembrane region" description="Helical" evidence="6">
    <location>
        <begin position="103"/>
        <end position="123"/>
    </location>
</feature>
<dbReference type="OrthoDB" id="9784538at2"/>
<keyword evidence="2" id="KW-1003">Cell membrane</keyword>
<comment type="subcellular location">
    <subcellularLocation>
        <location evidence="1">Cell membrane</location>
        <topology evidence="1">Multi-pass membrane protein</topology>
    </subcellularLocation>
</comment>
<dbReference type="PANTHER" id="PTHR32196">
    <property type="entry name" value="ABC TRANSPORTER PERMEASE PROTEIN YPHD-RELATED-RELATED"/>
    <property type="match status" value="1"/>
</dbReference>
<feature type="transmembrane region" description="Helical" evidence="6">
    <location>
        <begin position="301"/>
        <end position="318"/>
    </location>
</feature>
<evidence type="ECO:0000256" key="2">
    <source>
        <dbReference type="ARBA" id="ARBA00022475"/>
    </source>
</evidence>
<keyword evidence="5 6" id="KW-0472">Membrane</keyword>
<dbReference type="CDD" id="cd06579">
    <property type="entry name" value="TM_PBP1_transp_AraH_like"/>
    <property type="match status" value="1"/>
</dbReference>
<feature type="transmembrane region" description="Helical" evidence="6">
    <location>
        <begin position="130"/>
        <end position="149"/>
    </location>
</feature>
<feature type="transmembrane region" description="Helical" evidence="6">
    <location>
        <begin position="80"/>
        <end position="97"/>
    </location>
</feature>
<dbReference type="Pfam" id="PF02653">
    <property type="entry name" value="BPD_transp_2"/>
    <property type="match status" value="1"/>
</dbReference>
<evidence type="ECO:0000313" key="8">
    <source>
        <dbReference type="Proteomes" id="UP000199029"/>
    </source>
</evidence>
<dbReference type="GO" id="GO:0005886">
    <property type="term" value="C:plasma membrane"/>
    <property type="evidence" value="ECO:0007669"/>
    <property type="project" value="UniProtKB-SubCell"/>
</dbReference>
<dbReference type="AlphaFoldDB" id="A0A1I6BKG9"/>
<evidence type="ECO:0000256" key="4">
    <source>
        <dbReference type="ARBA" id="ARBA00022989"/>
    </source>
</evidence>
<evidence type="ECO:0000256" key="3">
    <source>
        <dbReference type="ARBA" id="ARBA00022692"/>
    </source>
</evidence>
<reference evidence="8" key="1">
    <citation type="submission" date="2016-10" db="EMBL/GenBank/DDBJ databases">
        <authorList>
            <person name="Varghese N."/>
            <person name="Submissions S."/>
        </authorList>
    </citation>
    <scope>NUCLEOTIDE SEQUENCE [LARGE SCALE GENOMIC DNA]</scope>
    <source>
        <strain evidence="8">OR362-8,ATCC BAA-1266,JCM 13504</strain>
    </source>
</reference>
<dbReference type="PANTHER" id="PTHR32196:SF72">
    <property type="entry name" value="RIBOSE IMPORT PERMEASE PROTEIN RBSC"/>
    <property type="match status" value="1"/>
</dbReference>
<evidence type="ECO:0000256" key="5">
    <source>
        <dbReference type="ARBA" id="ARBA00023136"/>
    </source>
</evidence>
<feature type="transmembrane region" description="Helical" evidence="6">
    <location>
        <begin position="275"/>
        <end position="294"/>
    </location>
</feature>
<gene>
    <name evidence="7" type="ORF">SAMN04515668_4671</name>
</gene>
<evidence type="ECO:0000256" key="6">
    <source>
        <dbReference type="SAM" id="Phobius"/>
    </source>
</evidence>
<evidence type="ECO:0000313" key="7">
    <source>
        <dbReference type="EMBL" id="SFQ81436.1"/>
    </source>
</evidence>
<keyword evidence="8" id="KW-1185">Reference proteome</keyword>
<feature type="transmembrane region" description="Helical" evidence="6">
    <location>
        <begin position="22"/>
        <end position="43"/>
    </location>
</feature>
<dbReference type="RefSeq" id="WP_092678710.1">
    <property type="nucleotide sequence ID" value="NZ_FOXS01000009.1"/>
</dbReference>
<proteinExistence type="predicted"/>
<dbReference type="InterPro" id="IPR001851">
    <property type="entry name" value="ABC_transp_permease"/>
</dbReference>
<keyword evidence="4 6" id="KW-1133">Transmembrane helix</keyword>
<sequence>MAEVTTSRIDPRARQKRKFSDYAPTYGAAIALTILLILNLAFTPGFASFNNFSNILVQVTPTMLVAIGMTFVIATGGIDLSVGSVMAIASAVTAVSLDYGAIPAVLLGLIVATAVGALNGALISSFRIQPIIITLAVLIAGRGIAQVISNGGQLIPFSNPTFEYLGKGLIAGIPVQILLLAAIVGLAIFVFRSTIFGRYIAAVGGNETAAHLAGVPTVSTKLSVYAVSGLLAGIAGLIYTARLGASDASKVGDTIELDAIAATVVGGTPLVGGRASIIGTVIGALIMIVITTSFNMNDMKYSWSLVIKAAIILLAVYLQRPKTN</sequence>
<dbReference type="EMBL" id="FOXS01000009">
    <property type="protein sequence ID" value="SFQ81436.1"/>
    <property type="molecule type" value="Genomic_DNA"/>
</dbReference>
<dbReference type="STRING" id="1227077.SAMN04515668_4671"/>